<protein>
    <recommendedName>
        <fullName evidence="3">DDE Tnp4 domain-containing protein</fullName>
    </recommendedName>
</protein>
<accession>A0AAV6HB37</accession>
<dbReference type="EMBL" id="JADWDJ010000002">
    <property type="protein sequence ID" value="KAG5284588.1"/>
    <property type="molecule type" value="Genomic_DNA"/>
</dbReference>
<evidence type="ECO:0000256" key="2">
    <source>
        <dbReference type="ARBA" id="ARBA00022723"/>
    </source>
</evidence>
<evidence type="ECO:0000313" key="4">
    <source>
        <dbReference type="EMBL" id="KAG5284588.1"/>
    </source>
</evidence>
<dbReference type="GO" id="GO:0046872">
    <property type="term" value="F:metal ion binding"/>
    <property type="evidence" value="ECO:0007669"/>
    <property type="project" value="UniProtKB-KW"/>
</dbReference>
<dbReference type="InterPro" id="IPR027806">
    <property type="entry name" value="HARBI1_dom"/>
</dbReference>
<keyword evidence="5" id="KW-1185">Reference proteome</keyword>
<gene>
    <name evidence="4" type="ORF">AALO_G00028330</name>
</gene>
<keyword evidence="2" id="KW-0479">Metal-binding</keyword>
<name>A0AAV6HB37_9TELE</name>
<organism evidence="4 5">
    <name type="scientific">Alosa alosa</name>
    <name type="common">allis shad</name>
    <dbReference type="NCBI Taxonomy" id="278164"/>
    <lineage>
        <taxon>Eukaryota</taxon>
        <taxon>Metazoa</taxon>
        <taxon>Chordata</taxon>
        <taxon>Craniata</taxon>
        <taxon>Vertebrata</taxon>
        <taxon>Euteleostomi</taxon>
        <taxon>Actinopterygii</taxon>
        <taxon>Neopterygii</taxon>
        <taxon>Teleostei</taxon>
        <taxon>Clupei</taxon>
        <taxon>Clupeiformes</taxon>
        <taxon>Clupeoidei</taxon>
        <taxon>Clupeidae</taxon>
        <taxon>Alosa</taxon>
    </lineage>
</organism>
<dbReference type="Pfam" id="PF13359">
    <property type="entry name" value="DDE_Tnp_4"/>
    <property type="match status" value="1"/>
</dbReference>
<feature type="domain" description="DDE Tnp4" evidence="3">
    <location>
        <begin position="2"/>
        <end position="135"/>
    </location>
</feature>
<comment type="caution">
    <text evidence="4">The sequence shown here is derived from an EMBL/GenBank/DDBJ whole genome shotgun (WGS) entry which is preliminary data.</text>
</comment>
<evidence type="ECO:0000313" key="5">
    <source>
        <dbReference type="Proteomes" id="UP000823561"/>
    </source>
</evidence>
<sequence>MNRKSYYSVLLQGIVDAEGRFISVFTGMPGTVHDARMLRSSSFFQEWQEKMGEYRLLGDSAYIGQAFPFIISPRHDNGALTDADLRYNTDISRGGVIVEQAFGRMKCKWRRMRDLQNTCSVTVVKIILAACYLHNFAQGASIGCDEHPDGCPREEDANE</sequence>
<evidence type="ECO:0000256" key="1">
    <source>
        <dbReference type="ARBA" id="ARBA00001968"/>
    </source>
</evidence>
<comment type="cofactor">
    <cofactor evidence="1">
        <name>a divalent metal cation</name>
        <dbReference type="ChEBI" id="CHEBI:60240"/>
    </cofactor>
</comment>
<evidence type="ECO:0000259" key="3">
    <source>
        <dbReference type="Pfam" id="PF13359"/>
    </source>
</evidence>
<reference evidence="4" key="1">
    <citation type="submission" date="2020-10" db="EMBL/GenBank/DDBJ databases">
        <title>Chromosome-scale genome assembly of the Allis shad, Alosa alosa.</title>
        <authorList>
            <person name="Margot Z."/>
            <person name="Christophe K."/>
            <person name="Cabau C."/>
            <person name="Louis A."/>
            <person name="Berthelot C."/>
            <person name="Parey E."/>
            <person name="Roest Crollius H."/>
            <person name="Montfort J."/>
            <person name="Robinson-Rechavi M."/>
            <person name="Bucao C."/>
            <person name="Bouchez O."/>
            <person name="Gislard M."/>
            <person name="Lluch J."/>
            <person name="Milhes M."/>
            <person name="Lampietro C."/>
            <person name="Lopez Roques C."/>
            <person name="Donnadieu C."/>
            <person name="Braasch I."/>
            <person name="Desvignes T."/>
            <person name="Postlethwait J."/>
            <person name="Bobe J."/>
            <person name="Guiguen Y."/>
        </authorList>
    </citation>
    <scope>NUCLEOTIDE SEQUENCE</scope>
    <source>
        <strain evidence="4">M-15738</strain>
        <tissue evidence="4">Blood</tissue>
    </source>
</reference>
<dbReference type="Proteomes" id="UP000823561">
    <property type="component" value="Chromosome 2"/>
</dbReference>
<dbReference type="AlphaFoldDB" id="A0AAV6HB37"/>
<proteinExistence type="predicted"/>